<feature type="binding site" evidence="8">
    <location>
        <position position="84"/>
    </location>
    <ligand>
        <name>ATP</name>
        <dbReference type="ChEBI" id="CHEBI:30616"/>
    </ligand>
</feature>
<feature type="binding site" evidence="8">
    <location>
        <position position="82"/>
    </location>
    <ligand>
        <name>ATP</name>
        <dbReference type="ChEBI" id="CHEBI:30616"/>
    </ligand>
</feature>
<feature type="binding site" evidence="8">
    <location>
        <position position="254"/>
    </location>
    <ligand>
        <name>Mg(2+)</name>
        <dbReference type="ChEBI" id="CHEBI:18420"/>
    </ligand>
</feature>
<comment type="function">
    <text evidence="8">Nucleotidyltransferase involved in the post-translational modification of proteins. It can catalyze the addition of adenosine monophosphate (AMP) or uridine monophosphate (UMP) to a protein, resulting in modifications known as AMPylation and UMPylation.</text>
</comment>
<sequence length="482" mass="52394">MAQAFTQLPEWMYNQGALSPVVAPRLIRLNAPLAAELGLDAHWLAGPQGLAMLAGNSMPAGVEPVATAYAGHQFGYYNPALGDGRALLLGDVRDRSGHVREIQLKGAGRTVFSRRGDGRAALGPVLREYLLSESMAALGIPTTRALAAVSTGETVQRETMLPGAILTRVASSHLRVGTFQYVAARRDPAALRQLLDFAIARHDPQARQSETPALTFLENVVAAQASLVARWMLVGFIHGVMNTDNMAISGETIDYGPCAFMDEYDPATVFSFIDEQGRYAYTNQPTIALWNLTRLAEALLPLLSDSEDARPVLARQALAGFNTRFHAVYFDGMRAKLGLTTPQEGDEALFAALLETMHQTRADMTGTFRALSQPAVLAGEDVSALPAAFAPWLERWQQRLRHDGALSPAARAQAMQAVNPCYIARNHLVEAMIRSAVEEGDFTPFETLLAVLSNPYAQQPGRERYALPPGADERVRYTFCGT</sequence>
<dbReference type="PANTHER" id="PTHR32057">
    <property type="entry name" value="PROTEIN ADENYLYLTRANSFERASE SELO, MITOCHONDRIAL"/>
    <property type="match status" value="1"/>
</dbReference>
<dbReference type="Proteomes" id="UP000664399">
    <property type="component" value="Unassembled WGS sequence"/>
</dbReference>
<keyword evidence="5 8" id="KW-0547">Nucleotide-binding</keyword>
<proteinExistence type="inferred from homology"/>
<reference evidence="9 10" key="1">
    <citation type="submission" date="2021-03" db="EMBL/GenBank/DDBJ databases">
        <title>The complete genome sequence of Acetobacter suratthaniensis TBRC 1719.</title>
        <authorList>
            <person name="Charoenyingcharoen P."/>
            <person name="Yukphan P."/>
        </authorList>
    </citation>
    <scope>NUCLEOTIDE SEQUENCE [LARGE SCALE GENOMIC DNA]</scope>
    <source>
        <strain evidence="9 10">TBRC 1719</strain>
    </source>
</reference>
<keyword evidence="8" id="KW-0464">Manganese</keyword>
<evidence type="ECO:0000256" key="3">
    <source>
        <dbReference type="ARBA" id="ARBA00022695"/>
    </source>
</evidence>
<comment type="catalytic activity">
    <reaction evidence="8">
        <text>L-tyrosyl-[protein] + UTP = O-(5'-uridylyl)-L-tyrosyl-[protein] + diphosphate</text>
        <dbReference type="Rhea" id="RHEA:83887"/>
        <dbReference type="Rhea" id="RHEA-COMP:10136"/>
        <dbReference type="Rhea" id="RHEA-COMP:20238"/>
        <dbReference type="ChEBI" id="CHEBI:33019"/>
        <dbReference type="ChEBI" id="CHEBI:46398"/>
        <dbReference type="ChEBI" id="CHEBI:46858"/>
        <dbReference type="ChEBI" id="CHEBI:90602"/>
    </reaction>
</comment>
<gene>
    <name evidence="8" type="primary">ydiU</name>
    <name evidence="8" type="synonym">selO</name>
    <name evidence="9" type="ORF">J2D75_04890</name>
</gene>
<dbReference type="NCBIfam" id="NF000658">
    <property type="entry name" value="PRK00029.1"/>
    <property type="match status" value="1"/>
</dbReference>
<evidence type="ECO:0000256" key="2">
    <source>
        <dbReference type="ARBA" id="ARBA00022679"/>
    </source>
</evidence>
<keyword evidence="4 8" id="KW-0479">Metal-binding</keyword>
<dbReference type="EC" id="2.7.7.108" evidence="8"/>
<dbReference type="HAMAP" id="MF_00692">
    <property type="entry name" value="SelO"/>
    <property type="match status" value="1"/>
</dbReference>
<comment type="catalytic activity">
    <reaction evidence="8">
        <text>L-tyrosyl-[protein] + ATP = O-(5'-adenylyl)-L-tyrosyl-[protein] + diphosphate</text>
        <dbReference type="Rhea" id="RHEA:54288"/>
        <dbReference type="Rhea" id="RHEA-COMP:10136"/>
        <dbReference type="Rhea" id="RHEA-COMP:13846"/>
        <dbReference type="ChEBI" id="CHEBI:30616"/>
        <dbReference type="ChEBI" id="CHEBI:33019"/>
        <dbReference type="ChEBI" id="CHEBI:46858"/>
        <dbReference type="ChEBI" id="CHEBI:83624"/>
        <dbReference type="EC" id="2.7.7.108"/>
    </reaction>
</comment>
<feature type="binding site" evidence="8">
    <location>
        <position position="245"/>
    </location>
    <ligand>
        <name>Mg(2+)</name>
        <dbReference type="ChEBI" id="CHEBI:18420"/>
    </ligand>
</feature>
<evidence type="ECO:0000256" key="1">
    <source>
        <dbReference type="ARBA" id="ARBA00009747"/>
    </source>
</evidence>
<evidence type="ECO:0000313" key="10">
    <source>
        <dbReference type="Proteomes" id="UP000664399"/>
    </source>
</evidence>
<comment type="catalytic activity">
    <reaction evidence="8">
        <text>L-seryl-[protein] + UTP = O-(5'-uridylyl)-L-seryl-[protein] + diphosphate</text>
        <dbReference type="Rhea" id="RHEA:64604"/>
        <dbReference type="Rhea" id="RHEA-COMP:9863"/>
        <dbReference type="Rhea" id="RHEA-COMP:16635"/>
        <dbReference type="ChEBI" id="CHEBI:29999"/>
        <dbReference type="ChEBI" id="CHEBI:33019"/>
        <dbReference type="ChEBI" id="CHEBI:46398"/>
        <dbReference type="ChEBI" id="CHEBI:156051"/>
    </reaction>
</comment>
<evidence type="ECO:0000313" key="9">
    <source>
        <dbReference type="EMBL" id="MBO1327813.1"/>
    </source>
</evidence>
<keyword evidence="7 8" id="KW-0460">Magnesium</keyword>
<feature type="binding site" evidence="8">
    <location>
        <position position="85"/>
    </location>
    <ligand>
        <name>ATP</name>
        <dbReference type="ChEBI" id="CHEBI:30616"/>
    </ligand>
</feature>
<dbReference type="Pfam" id="PF02696">
    <property type="entry name" value="SelO"/>
    <property type="match status" value="1"/>
</dbReference>
<dbReference type="InterPro" id="IPR003846">
    <property type="entry name" value="SelO"/>
</dbReference>
<keyword evidence="2 8" id="KW-0808">Transferase</keyword>
<protein>
    <recommendedName>
        <fullName evidence="8">Protein nucleotidyltransferase YdiU</fullName>
        <ecNumber evidence="8">2.7.7.-</ecNumber>
    </recommendedName>
    <alternativeName>
        <fullName evidence="8">Protein adenylyltransferase YdiU</fullName>
        <ecNumber evidence="8">2.7.7.108</ecNumber>
    </alternativeName>
    <alternativeName>
        <fullName evidence="8">Protein uridylyltransferase YdiU</fullName>
        <ecNumber evidence="8">2.7.7.-</ecNumber>
    </alternativeName>
</protein>
<organism evidence="9 10">
    <name type="scientific">Acetobacter suratthaniensis</name>
    <dbReference type="NCBI Taxonomy" id="1502841"/>
    <lineage>
        <taxon>Bacteria</taxon>
        <taxon>Pseudomonadati</taxon>
        <taxon>Pseudomonadota</taxon>
        <taxon>Alphaproteobacteria</taxon>
        <taxon>Acetobacterales</taxon>
        <taxon>Acetobacteraceae</taxon>
        <taxon>Acetobacter</taxon>
    </lineage>
</organism>
<evidence type="ECO:0000256" key="8">
    <source>
        <dbReference type="HAMAP-Rule" id="MF_00692"/>
    </source>
</evidence>
<accession>A0ABS3LJN0</accession>
<name>A0ABS3LJN0_9PROT</name>
<evidence type="ECO:0000256" key="7">
    <source>
        <dbReference type="ARBA" id="ARBA00022842"/>
    </source>
</evidence>
<feature type="binding site" evidence="8">
    <location>
        <position position="175"/>
    </location>
    <ligand>
        <name>ATP</name>
        <dbReference type="ChEBI" id="CHEBI:30616"/>
    </ligand>
</feature>
<dbReference type="PANTHER" id="PTHR32057:SF14">
    <property type="entry name" value="PROTEIN ADENYLYLTRANSFERASE SELO, MITOCHONDRIAL"/>
    <property type="match status" value="1"/>
</dbReference>
<keyword evidence="3 8" id="KW-0548">Nucleotidyltransferase</keyword>
<feature type="binding site" evidence="8">
    <location>
        <position position="168"/>
    </location>
    <ligand>
        <name>ATP</name>
        <dbReference type="ChEBI" id="CHEBI:30616"/>
    </ligand>
</feature>
<feature type="binding site" evidence="8">
    <location>
        <position position="118"/>
    </location>
    <ligand>
        <name>ATP</name>
        <dbReference type="ChEBI" id="CHEBI:30616"/>
    </ligand>
</feature>
<feature type="binding site" evidence="8">
    <location>
        <position position="105"/>
    </location>
    <ligand>
        <name>ATP</name>
        <dbReference type="ChEBI" id="CHEBI:30616"/>
    </ligand>
</feature>
<comment type="caution">
    <text evidence="9">The sequence shown here is derived from an EMBL/GenBank/DDBJ whole genome shotgun (WGS) entry which is preliminary data.</text>
</comment>
<feature type="active site" description="Proton acceptor" evidence="8">
    <location>
        <position position="244"/>
    </location>
</feature>
<dbReference type="EMBL" id="JAFVMG010000003">
    <property type="protein sequence ID" value="MBO1327813.1"/>
    <property type="molecule type" value="Genomic_DNA"/>
</dbReference>
<evidence type="ECO:0000256" key="4">
    <source>
        <dbReference type="ARBA" id="ARBA00022723"/>
    </source>
</evidence>
<comment type="catalytic activity">
    <reaction evidence="8">
        <text>L-seryl-[protein] + ATP = 3-O-(5'-adenylyl)-L-seryl-[protein] + diphosphate</text>
        <dbReference type="Rhea" id="RHEA:58120"/>
        <dbReference type="Rhea" id="RHEA-COMP:9863"/>
        <dbReference type="Rhea" id="RHEA-COMP:15073"/>
        <dbReference type="ChEBI" id="CHEBI:29999"/>
        <dbReference type="ChEBI" id="CHEBI:30616"/>
        <dbReference type="ChEBI" id="CHEBI:33019"/>
        <dbReference type="ChEBI" id="CHEBI:142516"/>
        <dbReference type="EC" id="2.7.7.108"/>
    </reaction>
</comment>
<comment type="similarity">
    <text evidence="1 8">Belongs to the SELO family.</text>
</comment>
<dbReference type="EC" id="2.7.7.-" evidence="8"/>
<evidence type="ECO:0000256" key="6">
    <source>
        <dbReference type="ARBA" id="ARBA00022840"/>
    </source>
</evidence>
<keyword evidence="6 8" id="KW-0067">ATP-binding</keyword>
<evidence type="ECO:0000256" key="5">
    <source>
        <dbReference type="ARBA" id="ARBA00022741"/>
    </source>
</evidence>
<comment type="catalytic activity">
    <reaction evidence="8">
        <text>L-histidyl-[protein] + UTP = N(tele)-(5'-uridylyl)-L-histidyl-[protein] + diphosphate</text>
        <dbReference type="Rhea" id="RHEA:83891"/>
        <dbReference type="Rhea" id="RHEA-COMP:9745"/>
        <dbReference type="Rhea" id="RHEA-COMP:20239"/>
        <dbReference type="ChEBI" id="CHEBI:29979"/>
        <dbReference type="ChEBI" id="CHEBI:33019"/>
        <dbReference type="ChEBI" id="CHEBI:46398"/>
        <dbReference type="ChEBI" id="CHEBI:233474"/>
    </reaction>
</comment>
<comment type="cofactor">
    <cofactor evidence="8">
        <name>Mg(2+)</name>
        <dbReference type="ChEBI" id="CHEBI:18420"/>
    </cofactor>
    <cofactor evidence="8">
        <name>Mn(2+)</name>
        <dbReference type="ChEBI" id="CHEBI:29035"/>
    </cofactor>
</comment>
<comment type="catalytic activity">
    <reaction evidence="8">
        <text>L-threonyl-[protein] + ATP = 3-O-(5'-adenylyl)-L-threonyl-[protein] + diphosphate</text>
        <dbReference type="Rhea" id="RHEA:54292"/>
        <dbReference type="Rhea" id="RHEA-COMP:11060"/>
        <dbReference type="Rhea" id="RHEA-COMP:13847"/>
        <dbReference type="ChEBI" id="CHEBI:30013"/>
        <dbReference type="ChEBI" id="CHEBI:30616"/>
        <dbReference type="ChEBI" id="CHEBI:33019"/>
        <dbReference type="ChEBI" id="CHEBI:138113"/>
        <dbReference type="EC" id="2.7.7.108"/>
    </reaction>
</comment>
<keyword evidence="10" id="KW-1185">Reference proteome</keyword>
<feature type="binding site" evidence="8">
    <location>
        <position position="254"/>
    </location>
    <ligand>
        <name>ATP</name>
        <dbReference type="ChEBI" id="CHEBI:30616"/>
    </ligand>
</feature>
<feature type="binding site" evidence="8">
    <location>
        <position position="117"/>
    </location>
    <ligand>
        <name>ATP</name>
        <dbReference type="ChEBI" id="CHEBI:30616"/>
    </ligand>
</feature>